<dbReference type="InterPro" id="IPR051082">
    <property type="entry name" value="Pentapeptide-BTB/POZ_domain"/>
</dbReference>
<dbReference type="Gene3D" id="2.160.20.80">
    <property type="entry name" value="E3 ubiquitin-protein ligase SopA"/>
    <property type="match status" value="3"/>
</dbReference>
<proteinExistence type="predicted"/>
<accession>A0ABU5H1J4</accession>
<evidence type="ECO:0000313" key="4">
    <source>
        <dbReference type="Proteomes" id="UP001291309"/>
    </source>
</evidence>
<gene>
    <name evidence="3" type="ORF">SYV04_12270</name>
</gene>
<dbReference type="RefSeq" id="WP_321545906.1">
    <property type="nucleotide sequence ID" value="NZ_JAXIVS010000004.1"/>
</dbReference>
<feature type="domain" description="DUF2169" evidence="2">
    <location>
        <begin position="23"/>
        <end position="297"/>
    </location>
</feature>
<feature type="coiled-coil region" evidence="1">
    <location>
        <begin position="428"/>
        <end position="455"/>
    </location>
</feature>
<evidence type="ECO:0000313" key="3">
    <source>
        <dbReference type="EMBL" id="MDY7227176.1"/>
    </source>
</evidence>
<dbReference type="SUPFAM" id="SSF141571">
    <property type="entry name" value="Pentapeptide repeat-like"/>
    <property type="match status" value="2"/>
</dbReference>
<dbReference type="PANTHER" id="PTHR14136">
    <property type="entry name" value="BTB_POZ DOMAIN-CONTAINING PROTEIN KCTD9"/>
    <property type="match status" value="1"/>
</dbReference>
<sequence length="878" mass="95289">MKVIKPQKLGLLPRSFEYGKDTFLVLTMAAFFPLDQPDVLLPEVALWKFAAEELGGQTPLDEGLPKQRGEVLVHAQAFPPGGTPQVACQVRVRVGSIDKTLRVVGNRHWDRSGVPSPPEPFTQMPLTYAQAFGGQGYAPNPLGKGFVQGKLPPGALHPLPNVEAPNQLIRSPKDKPAPAGLLPLDTSWPQRASKAGTYDSRWLKTRFPGFAEDLDESYFNAAPEDQWLSGYFQGGERFFLEHLHPSQPRIEGTLPRLTARAFVTLKTPQGESLQELSTRLDTVWLFPHAQRGVLLFRALAKVAEDDAADVLHCVTAFEAQGAPRPAQHYKDVLARRLDKKQGYLFALQDSELLPEQPAGAPGDLDTVPPEFTVGGQVLRDAMRRGAQRERDRARETVRAAGVDPDTVLPATLPPEERAPTLEELPAVVGQIEAQIEEQKASAERQRVEAEQHARRICAEHGIHYEKVMQDAKEKAGGPPRFSAREEFAKLQQLAADVRGQGQPMPELEAMLAAPAFLQRMEHGEAQLREIYQRFAHHMDPAAAMDAPSSAQVRARVEACHRAGQPLAREDLTGADLSGMELPGVNFQGALMERVNLKGANLSGANLEGAVLARAELSGARLTGANLKGANLGRAQLLGTRFDGGAELSGANLSEADLSGAKLRGAKLTGADLSGARMKGADFREVSAAGITFMRTDLSQAAFTGAQLAGCIFLECTVTGADFSGATLTSGMFLTAKGDGANFRQAKLGNLRLVQGCSFAKSDFQEAELSEANLRGTRLEESNFSGATLDRADLSECELRGARFYRSVARESRWVRANLQAAHCVSINLMNAILQKADISQADFTGANLFRADFAKVRGKAASMRQALLTDVRITQERT</sequence>
<organism evidence="3 4">
    <name type="scientific">Hyalangium rubrum</name>
    <dbReference type="NCBI Taxonomy" id="3103134"/>
    <lineage>
        <taxon>Bacteria</taxon>
        <taxon>Pseudomonadati</taxon>
        <taxon>Myxococcota</taxon>
        <taxon>Myxococcia</taxon>
        <taxon>Myxococcales</taxon>
        <taxon>Cystobacterineae</taxon>
        <taxon>Archangiaceae</taxon>
        <taxon>Hyalangium</taxon>
    </lineage>
</organism>
<dbReference type="PANTHER" id="PTHR14136:SF17">
    <property type="entry name" value="BTB_POZ DOMAIN-CONTAINING PROTEIN KCTD9"/>
    <property type="match status" value="1"/>
</dbReference>
<keyword evidence="4" id="KW-1185">Reference proteome</keyword>
<reference evidence="3 4" key="1">
    <citation type="submission" date="2023-12" db="EMBL/GenBank/DDBJ databases">
        <title>the genome sequence of Hyalangium sp. s54d21.</title>
        <authorList>
            <person name="Zhang X."/>
        </authorList>
    </citation>
    <scope>NUCLEOTIDE SEQUENCE [LARGE SCALE GENOMIC DNA]</scope>
    <source>
        <strain evidence="4">s54d21</strain>
    </source>
</reference>
<dbReference type="EMBL" id="JAXIVS010000004">
    <property type="protein sequence ID" value="MDY7227176.1"/>
    <property type="molecule type" value="Genomic_DNA"/>
</dbReference>
<dbReference type="InterPro" id="IPR001646">
    <property type="entry name" value="5peptide_repeat"/>
</dbReference>
<dbReference type="Pfam" id="PF00805">
    <property type="entry name" value="Pentapeptide"/>
    <property type="match status" value="5"/>
</dbReference>
<name>A0ABU5H1J4_9BACT</name>
<comment type="caution">
    <text evidence="3">The sequence shown here is derived from an EMBL/GenBank/DDBJ whole genome shotgun (WGS) entry which is preliminary data.</text>
</comment>
<dbReference type="InterPro" id="IPR018683">
    <property type="entry name" value="DUF2169"/>
</dbReference>
<evidence type="ECO:0000256" key="1">
    <source>
        <dbReference type="SAM" id="Coils"/>
    </source>
</evidence>
<evidence type="ECO:0000259" key="2">
    <source>
        <dbReference type="Pfam" id="PF09937"/>
    </source>
</evidence>
<dbReference type="Pfam" id="PF09937">
    <property type="entry name" value="DUF2169"/>
    <property type="match status" value="1"/>
</dbReference>
<protein>
    <submittedName>
        <fullName evidence="3">DUF2169 domain-containing protein</fullName>
    </submittedName>
</protein>
<dbReference type="Proteomes" id="UP001291309">
    <property type="component" value="Unassembled WGS sequence"/>
</dbReference>
<keyword evidence="1" id="KW-0175">Coiled coil</keyword>